<dbReference type="InterPro" id="IPR014746">
    <property type="entry name" value="Gln_synth/guanido_kin_cat_dom"/>
</dbReference>
<dbReference type="Proteomes" id="UP000294801">
    <property type="component" value="Unassembled WGS sequence"/>
</dbReference>
<evidence type="ECO:0000259" key="7">
    <source>
        <dbReference type="PROSITE" id="PS51987"/>
    </source>
</evidence>
<organism evidence="8 9">
    <name type="scientific">Gulbenkiania mobilis</name>
    <dbReference type="NCBI Taxonomy" id="397457"/>
    <lineage>
        <taxon>Bacteria</taxon>
        <taxon>Pseudomonadati</taxon>
        <taxon>Pseudomonadota</taxon>
        <taxon>Betaproteobacteria</taxon>
        <taxon>Neisseriales</taxon>
        <taxon>Chromobacteriaceae</taxon>
        <taxon>Gulbenkiania</taxon>
    </lineage>
</organism>
<dbReference type="PANTHER" id="PTHR43785:SF3">
    <property type="entry name" value="GS CATALYTIC DOMAIN-CONTAINING PROTEIN"/>
    <property type="match status" value="1"/>
</dbReference>
<dbReference type="InterPro" id="IPR036651">
    <property type="entry name" value="Gln_synt_N_sf"/>
</dbReference>
<dbReference type="PROSITE" id="PS51987">
    <property type="entry name" value="GS_CATALYTIC"/>
    <property type="match status" value="1"/>
</dbReference>
<protein>
    <submittedName>
        <fullName evidence="8">Glutamine synthetase</fullName>
    </submittedName>
</protein>
<evidence type="ECO:0000256" key="1">
    <source>
        <dbReference type="ARBA" id="ARBA00001946"/>
    </source>
</evidence>
<dbReference type="InterPro" id="IPR008146">
    <property type="entry name" value="Gln_synth_cat_dom"/>
</dbReference>
<evidence type="ECO:0000313" key="9">
    <source>
        <dbReference type="Proteomes" id="UP000294801"/>
    </source>
</evidence>
<keyword evidence="3" id="KW-0460">Magnesium</keyword>
<dbReference type="PANTHER" id="PTHR43785">
    <property type="entry name" value="GAMMA-GLUTAMYLPUTRESCINE SYNTHETASE"/>
    <property type="match status" value="1"/>
</dbReference>
<gene>
    <name evidence="8" type="ORF">EV669_10154</name>
</gene>
<comment type="cofactor">
    <cofactor evidence="1">
        <name>Mg(2+)</name>
        <dbReference type="ChEBI" id="CHEBI:18420"/>
    </cofactor>
</comment>
<proteinExistence type="inferred from homology"/>
<evidence type="ECO:0000256" key="5">
    <source>
        <dbReference type="RuleBase" id="RU000384"/>
    </source>
</evidence>
<accession>A0ABY2D0C4</accession>
<sequence>MKTLVEFFRAHAVMHVDCLFFDLWGRPRGKTVKVETLLASPLAFPQVALVQAITGDCLQELVDASDPDMALYPDEETAWADPLPPGRGWVLCDLRTPEGAPVAWAPRAVLDRVLTAYAARGLIPIVAPEIEFYLLPDPSVEGAAPTPADPYGMDRSGPATAVLDRLLGACETAGLGTTMLLAEVGSGQFEVNLHHGEARSRAESVLLFKRLARQTAAASGWQACFMAKPLADAPGSAMHVHQSVIHADSGRNVFSEETGEASGAFLGFLAGQQGLAAALPVMAPYVNSWRRLVAHSAAPVNMEWGEDNRTCGLRVPHSAPEARRVENRLPGIDCNPYLALAASLAAGLRGMDEAQTPRPPLADSAYAATASLPPHAGGRPERDAGLRLAEGSAGPSLRDALRSPAPT</sequence>
<dbReference type="SUPFAM" id="SSF54368">
    <property type="entry name" value="Glutamine synthetase, N-terminal domain"/>
    <property type="match status" value="1"/>
</dbReference>
<keyword evidence="9" id="KW-1185">Reference proteome</keyword>
<comment type="caution">
    <text evidence="8">The sequence shown here is derived from an EMBL/GenBank/DDBJ whole genome shotgun (WGS) entry which is preliminary data.</text>
</comment>
<dbReference type="EMBL" id="SMDA01000001">
    <property type="protein sequence ID" value="TCW33538.1"/>
    <property type="molecule type" value="Genomic_DNA"/>
</dbReference>
<comment type="similarity">
    <text evidence="4 5">Belongs to the glutamine synthetase family.</text>
</comment>
<dbReference type="Gene3D" id="3.30.590.10">
    <property type="entry name" value="Glutamine synthetase/guanido kinase, catalytic domain"/>
    <property type="match status" value="1"/>
</dbReference>
<reference evidence="8 9" key="1">
    <citation type="submission" date="2019-03" db="EMBL/GenBank/DDBJ databases">
        <title>Genomic Encyclopedia of Type Strains, Phase IV (KMG-IV): sequencing the most valuable type-strain genomes for metagenomic binning, comparative biology and taxonomic classification.</title>
        <authorList>
            <person name="Goeker M."/>
        </authorList>
    </citation>
    <scope>NUCLEOTIDE SEQUENCE [LARGE SCALE GENOMIC DNA]</scope>
    <source>
        <strain evidence="8 9">DSM 18507</strain>
    </source>
</reference>
<dbReference type="InterPro" id="IPR027303">
    <property type="entry name" value="Gln_synth_gly_rich_site"/>
</dbReference>
<dbReference type="Gene3D" id="3.10.20.70">
    <property type="entry name" value="Glutamine synthetase, N-terminal domain"/>
    <property type="match status" value="1"/>
</dbReference>
<evidence type="ECO:0000256" key="6">
    <source>
        <dbReference type="SAM" id="MobiDB-lite"/>
    </source>
</evidence>
<dbReference type="SUPFAM" id="SSF55931">
    <property type="entry name" value="Glutamine synthetase/guanido kinase"/>
    <property type="match status" value="1"/>
</dbReference>
<dbReference type="SMART" id="SM01230">
    <property type="entry name" value="Gln-synt_C"/>
    <property type="match status" value="1"/>
</dbReference>
<feature type="region of interest" description="Disordered" evidence="6">
    <location>
        <begin position="352"/>
        <end position="407"/>
    </location>
</feature>
<name>A0ABY2D0C4_GULMO</name>
<evidence type="ECO:0000313" key="8">
    <source>
        <dbReference type="EMBL" id="TCW33538.1"/>
    </source>
</evidence>
<dbReference type="Pfam" id="PF00120">
    <property type="entry name" value="Gln-synt_C"/>
    <property type="match status" value="1"/>
</dbReference>
<keyword evidence="2" id="KW-0436">Ligase</keyword>
<feature type="domain" description="GS catalytic" evidence="7">
    <location>
        <begin position="106"/>
        <end position="407"/>
    </location>
</feature>
<evidence type="ECO:0000256" key="4">
    <source>
        <dbReference type="PROSITE-ProRule" id="PRU01331"/>
    </source>
</evidence>
<dbReference type="RefSeq" id="WP_132097592.1">
    <property type="nucleotide sequence ID" value="NZ_SMDA01000001.1"/>
</dbReference>
<evidence type="ECO:0000256" key="3">
    <source>
        <dbReference type="ARBA" id="ARBA00022842"/>
    </source>
</evidence>
<evidence type="ECO:0000256" key="2">
    <source>
        <dbReference type="ARBA" id="ARBA00022598"/>
    </source>
</evidence>
<dbReference type="PROSITE" id="PS00181">
    <property type="entry name" value="GLNA_ATP"/>
    <property type="match status" value="1"/>
</dbReference>